<dbReference type="Proteomes" id="UP000288716">
    <property type="component" value="Unassembled WGS sequence"/>
</dbReference>
<name>A0A443SK91_9ACAR</name>
<evidence type="ECO:0000256" key="2">
    <source>
        <dbReference type="ARBA" id="ARBA00022741"/>
    </source>
</evidence>
<protein>
    <submittedName>
        <fullName evidence="6">Glutamyl-tRNA(Gln) amidotransferase subunit A-like protein</fullName>
    </submittedName>
</protein>
<comment type="caution">
    <text evidence="6">The sequence shown here is derived from an EMBL/GenBank/DDBJ whole genome shotgun (WGS) entry which is preliminary data.</text>
</comment>
<dbReference type="InterPro" id="IPR000120">
    <property type="entry name" value="Amidase"/>
</dbReference>
<dbReference type="GO" id="GO:0005524">
    <property type="term" value="F:ATP binding"/>
    <property type="evidence" value="ECO:0007669"/>
    <property type="project" value="UniProtKB-KW"/>
</dbReference>
<dbReference type="HAMAP" id="MF_00120">
    <property type="entry name" value="GatA"/>
    <property type="match status" value="1"/>
</dbReference>
<dbReference type="Pfam" id="PF01425">
    <property type="entry name" value="Amidase"/>
    <property type="match status" value="1"/>
</dbReference>
<feature type="domain" description="Amidase" evidence="5">
    <location>
        <begin position="27"/>
        <end position="459"/>
    </location>
</feature>
<accession>A0A443SK91</accession>
<dbReference type="GO" id="GO:0050567">
    <property type="term" value="F:glutaminyl-tRNA synthase (glutamine-hydrolyzing) activity"/>
    <property type="evidence" value="ECO:0007669"/>
    <property type="project" value="InterPro"/>
</dbReference>
<dbReference type="EMBL" id="NCKV01001660">
    <property type="protein sequence ID" value="RWS27951.1"/>
    <property type="molecule type" value="Genomic_DNA"/>
</dbReference>
<keyword evidence="4" id="KW-0648">Protein biosynthesis</keyword>
<dbReference type="STRING" id="299467.A0A443SK91"/>
<evidence type="ECO:0000256" key="3">
    <source>
        <dbReference type="ARBA" id="ARBA00022840"/>
    </source>
</evidence>
<keyword evidence="7" id="KW-1185">Reference proteome</keyword>
<keyword evidence="3" id="KW-0067">ATP-binding</keyword>
<organism evidence="6 7">
    <name type="scientific">Leptotrombidium deliense</name>
    <dbReference type="NCBI Taxonomy" id="299467"/>
    <lineage>
        <taxon>Eukaryota</taxon>
        <taxon>Metazoa</taxon>
        <taxon>Ecdysozoa</taxon>
        <taxon>Arthropoda</taxon>
        <taxon>Chelicerata</taxon>
        <taxon>Arachnida</taxon>
        <taxon>Acari</taxon>
        <taxon>Acariformes</taxon>
        <taxon>Trombidiformes</taxon>
        <taxon>Prostigmata</taxon>
        <taxon>Anystina</taxon>
        <taxon>Parasitengona</taxon>
        <taxon>Trombiculoidea</taxon>
        <taxon>Trombiculidae</taxon>
        <taxon>Leptotrombidium</taxon>
    </lineage>
</organism>
<evidence type="ECO:0000313" key="6">
    <source>
        <dbReference type="EMBL" id="RWS27951.1"/>
    </source>
</evidence>
<dbReference type="GO" id="GO:0030956">
    <property type="term" value="C:glutamyl-tRNA(Gln) amidotransferase complex"/>
    <property type="evidence" value="ECO:0007669"/>
    <property type="project" value="InterPro"/>
</dbReference>
<evidence type="ECO:0000256" key="4">
    <source>
        <dbReference type="ARBA" id="ARBA00022917"/>
    </source>
</evidence>
<dbReference type="GO" id="GO:0070681">
    <property type="term" value="P:glutaminyl-tRNAGln biosynthesis via transamidation"/>
    <property type="evidence" value="ECO:0007669"/>
    <property type="project" value="TreeGrafter"/>
</dbReference>
<dbReference type="VEuPathDB" id="VectorBase:LDEU004088"/>
<reference evidence="6 7" key="1">
    <citation type="journal article" date="2018" name="Gigascience">
        <title>Genomes of trombidid mites reveal novel predicted allergens and laterally-transferred genes associated with secondary metabolism.</title>
        <authorList>
            <person name="Dong X."/>
            <person name="Chaisiri K."/>
            <person name="Xia D."/>
            <person name="Armstrong S.D."/>
            <person name="Fang Y."/>
            <person name="Donnelly M.J."/>
            <person name="Kadowaki T."/>
            <person name="McGarry J.W."/>
            <person name="Darby A.C."/>
            <person name="Makepeace B.L."/>
        </authorList>
    </citation>
    <scope>NUCLEOTIDE SEQUENCE [LARGE SCALE GENOMIC DNA]</scope>
    <source>
        <strain evidence="6">UoL-UT</strain>
    </source>
</reference>
<dbReference type="InterPro" id="IPR023631">
    <property type="entry name" value="Amidase_dom"/>
</dbReference>
<dbReference type="GO" id="GO:0032543">
    <property type="term" value="P:mitochondrial translation"/>
    <property type="evidence" value="ECO:0007669"/>
    <property type="project" value="TreeGrafter"/>
</dbReference>
<keyword evidence="2" id="KW-0547">Nucleotide-binding</keyword>
<evidence type="ECO:0000259" key="5">
    <source>
        <dbReference type="Pfam" id="PF01425"/>
    </source>
</evidence>
<dbReference type="InterPro" id="IPR036928">
    <property type="entry name" value="AS_sf"/>
</dbReference>
<proteinExistence type="inferred from homology"/>
<keyword evidence="1" id="KW-0436">Ligase</keyword>
<sequence>MNTFLNSRISQICTAFAEKKVTSLELCSLCLGRVKKTKELNAFVTIDELSVENEAKQSDIRRQSGSAKSIVDGVPIAVKDNFCTAGIRTTCASKMLLNYVPPYNATVVERVFNESGAILLGKTNMDEFAMGAGSVDSVFGPVRNPWKLSKTKDDFYICGGSSGGSAVAVATGCSFAAIASDTGGSTRNPAARVGVVGFKPTYGIASRYGLIPLTHSMDVPGILTRFVEDAATVFKLFAGVDSMDSTTVNQSFDKNMCEIDMTEITVGIPKEYDCDGLSAEVRELWKKVADELSNAGAKVVDVSMPHTRYSISCYTVLNACEVASNFSCYDGVEFGHRAKNCETSTEEMFATSRFEGLSDVVKGRILAGNFFLLRDNYDMYYNQALKVRRLIANDFENVFSKNIDFLITPVTLTEAPLYSQWIKKDNREQVATEDFCTQPVNMSGVPAVSIPCKLSENGL</sequence>
<dbReference type="PANTHER" id="PTHR11895:SF7">
    <property type="entry name" value="GLUTAMYL-TRNA(GLN) AMIDOTRANSFERASE SUBUNIT A, MITOCHONDRIAL"/>
    <property type="match status" value="1"/>
</dbReference>
<evidence type="ECO:0000313" key="7">
    <source>
        <dbReference type="Proteomes" id="UP000288716"/>
    </source>
</evidence>
<feature type="non-terminal residue" evidence="6">
    <location>
        <position position="459"/>
    </location>
</feature>
<dbReference type="GO" id="GO:0016740">
    <property type="term" value="F:transferase activity"/>
    <property type="evidence" value="ECO:0007669"/>
    <property type="project" value="UniProtKB-KW"/>
</dbReference>
<gene>
    <name evidence="6" type="ORF">B4U80_10477</name>
</gene>
<evidence type="ECO:0000256" key="1">
    <source>
        <dbReference type="ARBA" id="ARBA00022598"/>
    </source>
</evidence>
<keyword evidence="6" id="KW-0808">Transferase</keyword>
<dbReference type="PANTHER" id="PTHR11895">
    <property type="entry name" value="TRANSAMIDASE"/>
    <property type="match status" value="1"/>
</dbReference>
<dbReference type="GO" id="GO:0005739">
    <property type="term" value="C:mitochondrion"/>
    <property type="evidence" value="ECO:0007669"/>
    <property type="project" value="TreeGrafter"/>
</dbReference>
<dbReference type="AlphaFoldDB" id="A0A443SK91"/>
<dbReference type="OrthoDB" id="421993at2759"/>
<dbReference type="SUPFAM" id="SSF75304">
    <property type="entry name" value="Amidase signature (AS) enzymes"/>
    <property type="match status" value="1"/>
</dbReference>
<dbReference type="Gene3D" id="3.90.1300.10">
    <property type="entry name" value="Amidase signature (AS) domain"/>
    <property type="match status" value="1"/>
</dbReference>
<dbReference type="InterPro" id="IPR004412">
    <property type="entry name" value="GatA"/>
</dbReference>